<proteinExistence type="predicted"/>
<feature type="region of interest" description="Disordered" evidence="1">
    <location>
        <begin position="121"/>
        <end position="156"/>
    </location>
</feature>
<feature type="compositionally biased region" description="Basic and acidic residues" evidence="1">
    <location>
        <begin position="121"/>
        <end position="133"/>
    </location>
</feature>
<gene>
    <name evidence="3" type="ORF">GSM42_19705</name>
</gene>
<feature type="transmembrane region" description="Helical" evidence="2">
    <location>
        <begin position="25"/>
        <end position="48"/>
    </location>
</feature>
<comment type="caution">
    <text evidence="3">The sequence shown here is derived from an EMBL/GenBank/DDBJ whole genome shotgun (WGS) entry which is preliminary data.</text>
</comment>
<dbReference type="AlphaFoldDB" id="A0A6I4W0Y6"/>
<keyword evidence="2" id="KW-1133">Transmembrane helix</keyword>
<keyword evidence="4" id="KW-1185">Reference proteome</keyword>
<organism evidence="3 4">
    <name type="scientific">Shimazuella alba</name>
    <dbReference type="NCBI Taxonomy" id="2690964"/>
    <lineage>
        <taxon>Bacteria</taxon>
        <taxon>Bacillati</taxon>
        <taxon>Bacillota</taxon>
        <taxon>Bacilli</taxon>
        <taxon>Bacillales</taxon>
        <taxon>Thermoactinomycetaceae</taxon>
        <taxon>Shimazuella</taxon>
    </lineage>
</organism>
<dbReference type="EMBL" id="WUUL01000022">
    <property type="protein sequence ID" value="MXQ55910.1"/>
    <property type="molecule type" value="Genomic_DNA"/>
</dbReference>
<evidence type="ECO:0000256" key="1">
    <source>
        <dbReference type="SAM" id="MobiDB-lite"/>
    </source>
</evidence>
<reference evidence="3 4" key="1">
    <citation type="submission" date="2019-12" db="EMBL/GenBank/DDBJ databases">
        <title>Whole-genome analyses of novel actinobacteria.</title>
        <authorList>
            <person name="Sahin N."/>
            <person name="Saygin H."/>
        </authorList>
    </citation>
    <scope>NUCLEOTIDE SEQUENCE [LARGE SCALE GENOMIC DNA]</scope>
    <source>
        <strain evidence="3 4">KC615</strain>
    </source>
</reference>
<sequence length="156" mass="18371">MPVLSDLSRIVFVLCKSKCSQGKRYFLTICDLSPHDILLLMNLLFFVWKTKWPVVKEIWMNRFLALCDLGLFFAMIHATASVVYYCTYVVSQPTGHIIFYSIVVLYFIYLIHMIWRKEQRKKESEQKEREVSGKGKIAQRNQNEVMSLEKELAHAK</sequence>
<keyword evidence="2" id="KW-0812">Transmembrane</keyword>
<name>A0A6I4W0Y6_9BACL</name>
<dbReference type="RefSeq" id="WP_160803270.1">
    <property type="nucleotide sequence ID" value="NZ_WUUL01000022.1"/>
</dbReference>
<evidence type="ECO:0000313" key="3">
    <source>
        <dbReference type="EMBL" id="MXQ55910.1"/>
    </source>
</evidence>
<dbReference type="Proteomes" id="UP000430692">
    <property type="component" value="Unassembled WGS sequence"/>
</dbReference>
<evidence type="ECO:0000313" key="4">
    <source>
        <dbReference type="Proteomes" id="UP000430692"/>
    </source>
</evidence>
<evidence type="ECO:0000256" key="2">
    <source>
        <dbReference type="SAM" id="Phobius"/>
    </source>
</evidence>
<accession>A0A6I4W0Y6</accession>
<feature type="transmembrane region" description="Helical" evidence="2">
    <location>
        <begin position="69"/>
        <end position="91"/>
    </location>
</feature>
<feature type="transmembrane region" description="Helical" evidence="2">
    <location>
        <begin position="97"/>
        <end position="115"/>
    </location>
</feature>
<keyword evidence="2" id="KW-0472">Membrane</keyword>
<protein>
    <submittedName>
        <fullName evidence="3">Uncharacterized protein</fullName>
    </submittedName>
</protein>
<feature type="compositionally biased region" description="Basic and acidic residues" evidence="1">
    <location>
        <begin position="147"/>
        <end position="156"/>
    </location>
</feature>